<evidence type="ECO:0000256" key="8">
    <source>
        <dbReference type="SAM" id="Phobius"/>
    </source>
</evidence>
<dbReference type="GO" id="GO:0005886">
    <property type="term" value="C:plasma membrane"/>
    <property type="evidence" value="ECO:0007669"/>
    <property type="project" value="UniProtKB-SubCell"/>
</dbReference>
<dbReference type="EMBL" id="QOPC01000004">
    <property type="protein sequence ID" value="RCL39112.1"/>
    <property type="molecule type" value="Genomic_DNA"/>
</dbReference>
<evidence type="ECO:0000256" key="3">
    <source>
        <dbReference type="ARBA" id="ARBA00022448"/>
    </source>
</evidence>
<protein>
    <submittedName>
        <fullName evidence="9">AI-2E family transporter</fullName>
    </submittedName>
</protein>
<evidence type="ECO:0000256" key="4">
    <source>
        <dbReference type="ARBA" id="ARBA00022475"/>
    </source>
</evidence>
<keyword evidence="5 8" id="KW-0812">Transmembrane</keyword>
<dbReference type="InterPro" id="IPR002549">
    <property type="entry name" value="AI-2E-like"/>
</dbReference>
<evidence type="ECO:0000313" key="9">
    <source>
        <dbReference type="EMBL" id="RCL39112.1"/>
    </source>
</evidence>
<evidence type="ECO:0000313" key="10">
    <source>
        <dbReference type="Proteomes" id="UP000253032"/>
    </source>
</evidence>
<dbReference type="GO" id="GO:0055085">
    <property type="term" value="P:transmembrane transport"/>
    <property type="evidence" value="ECO:0007669"/>
    <property type="project" value="TreeGrafter"/>
</dbReference>
<keyword evidence="7 8" id="KW-0472">Membrane</keyword>
<proteinExistence type="inferred from homology"/>
<evidence type="ECO:0000256" key="1">
    <source>
        <dbReference type="ARBA" id="ARBA00004651"/>
    </source>
</evidence>
<keyword evidence="3" id="KW-0813">Transport</keyword>
<sequence>MLEDINNLFKKIFSNEETLVFALLLTSAFLTLFFFGNLLTPFLISIIFAYLLVGMQNRLEAYGLNSTLALIVTYSFFLILGIALMVWLGPLVYQQLQSLILEIPKWVNSFMIFVQNVPEKYPDLVSSDQITKFLQTLSGQITTISEDFLKASITGIQNTVTIAINLVLLPILVFFFLFDRKSIISDFLGVLPKKRAMLEKVWVEMDDQLSNYARGKAIEILIVGLAAAILFMYFDLQYVALLSVLVGFSVLIPFIGAFVVTIPVAAVGLLQFGLTFDFWLLMGLYVILQMLDGNLLVPILFSDAVKLHPVIIILAVFIFGGMFGFWGIFFAIPIATLIKAIWNSWPENQSS</sequence>
<feature type="transmembrane region" description="Helical" evidence="8">
    <location>
        <begin position="307"/>
        <end position="332"/>
    </location>
</feature>
<feature type="transmembrane region" description="Helical" evidence="8">
    <location>
        <begin position="20"/>
        <end position="53"/>
    </location>
</feature>
<dbReference type="PANTHER" id="PTHR21716:SF53">
    <property type="entry name" value="PERMEASE PERM-RELATED"/>
    <property type="match status" value="1"/>
</dbReference>
<evidence type="ECO:0000256" key="5">
    <source>
        <dbReference type="ARBA" id="ARBA00022692"/>
    </source>
</evidence>
<comment type="similarity">
    <text evidence="2">Belongs to the autoinducer-2 exporter (AI-2E) (TC 2.A.86) family.</text>
</comment>
<feature type="transmembrane region" description="Helical" evidence="8">
    <location>
        <begin position="240"/>
        <end position="266"/>
    </location>
</feature>
<feature type="transmembrane region" description="Helical" evidence="8">
    <location>
        <begin position="278"/>
        <end position="301"/>
    </location>
</feature>
<evidence type="ECO:0000256" key="6">
    <source>
        <dbReference type="ARBA" id="ARBA00022989"/>
    </source>
</evidence>
<organism evidence="9 10">
    <name type="scientific">SAR86 cluster bacterium</name>
    <dbReference type="NCBI Taxonomy" id="2030880"/>
    <lineage>
        <taxon>Bacteria</taxon>
        <taxon>Pseudomonadati</taxon>
        <taxon>Pseudomonadota</taxon>
        <taxon>Gammaproteobacteria</taxon>
        <taxon>SAR86 cluster</taxon>
    </lineage>
</organism>
<reference evidence="9 10" key="1">
    <citation type="journal article" date="2018" name="Microbiome">
        <title>Fine metagenomic profile of the Mediterranean stratified and mixed water columns revealed by assembly and recruitment.</title>
        <authorList>
            <person name="Haro-Moreno J.M."/>
            <person name="Lopez-Perez M."/>
            <person name="De La Torre J.R."/>
            <person name="Picazo A."/>
            <person name="Camacho A."/>
            <person name="Rodriguez-Valera F."/>
        </authorList>
    </citation>
    <scope>NUCLEOTIDE SEQUENCE [LARGE SCALE GENOMIC DNA]</scope>
    <source>
        <strain evidence="9">MED-G84</strain>
    </source>
</reference>
<dbReference type="Proteomes" id="UP000253032">
    <property type="component" value="Unassembled WGS sequence"/>
</dbReference>
<comment type="caution">
    <text evidence="9">The sequence shown here is derived from an EMBL/GenBank/DDBJ whole genome shotgun (WGS) entry which is preliminary data.</text>
</comment>
<comment type="subcellular location">
    <subcellularLocation>
        <location evidence="1">Cell membrane</location>
        <topology evidence="1">Multi-pass membrane protein</topology>
    </subcellularLocation>
</comment>
<keyword evidence="6 8" id="KW-1133">Transmembrane helix</keyword>
<feature type="transmembrane region" description="Helical" evidence="8">
    <location>
        <begin position="156"/>
        <end position="178"/>
    </location>
</feature>
<accession>A0A368BQJ4</accession>
<feature type="transmembrane region" description="Helical" evidence="8">
    <location>
        <begin position="65"/>
        <end position="88"/>
    </location>
</feature>
<dbReference type="PANTHER" id="PTHR21716">
    <property type="entry name" value="TRANSMEMBRANE PROTEIN"/>
    <property type="match status" value="1"/>
</dbReference>
<keyword evidence="4" id="KW-1003">Cell membrane</keyword>
<dbReference type="AlphaFoldDB" id="A0A368BQJ4"/>
<name>A0A368BQJ4_9GAMM</name>
<gene>
    <name evidence="9" type="ORF">DBW98_01270</name>
</gene>
<dbReference type="Pfam" id="PF01594">
    <property type="entry name" value="AI-2E_transport"/>
    <property type="match status" value="1"/>
</dbReference>
<evidence type="ECO:0000256" key="7">
    <source>
        <dbReference type="ARBA" id="ARBA00023136"/>
    </source>
</evidence>
<evidence type="ECO:0000256" key="2">
    <source>
        <dbReference type="ARBA" id="ARBA00009773"/>
    </source>
</evidence>
<feature type="transmembrane region" description="Helical" evidence="8">
    <location>
        <begin position="217"/>
        <end position="234"/>
    </location>
</feature>